<dbReference type="GeneID" id="9814822"/>
<proteinExistence type="predicted"/>
<evidence type="ECO:0000313" key="3">
    <source>
        <dbReference type="Proteomes" id="UP000483820"/>
    </source>
</evidence>
<keyword evidence="1" id="KW-1133">Transmembrane helix</keyword>
<gene>
    <name evidence="2" type="ORF">GCK72_018283</name>
</gene>
<keyword evidence="1" id="KW-0812">Transmembrane</keyword>
<name>A0A6A5GBE7_CAERE</name>
<evidence type="ECO:0000313" key="2">
    <source>
        <dbReference type="EMBL" id="KAF1751729.1"/>
    </source>
</evidence>
<dbReference type="KEGG" id="crq:GCK72_018283"/>
<dbReference type="AlphaFoldDB" id="A0A6A5GBE7"/>
<dbReference type="CTD" id="9814822"/>
<keyword evidence="1" id="KW-0472">Membrane</keyword>
<dbReference type="EMBL" id="WUAV01000005">
    <property type="protein sequence ID" value="KAF1751729.1"/>
    <property type="molecule type" value="Genomic_DNA"/>
</dbReference>
<reference evidence="2 3" key="1">
    <citation type="submission" date="2019-12" db="EMBL/GenBank/DDBJ databases">
        <title>Chromosome-level assembly of the Caenorhabditis remanei genome.</title>
        <authorList>
            <person name="Teterina A.A."/>
            <person name="Willis J.H."/>
            <person name="Phillips P.C."/>
        </authorList>
    </citation>
    <scope>NUCLEOTIDE SEQUENCE [LARGE SCALE GENOMIC DNA]</scope>
    <source>
        <strain evidence="2 3">PX506</strain>
        <tissue evidence="2">Whole organism</tissue>
    </source>
</reference>
<sequence>MVQTLGERLVLEVIESQHFRTTTLNMNAKLLILVSLLVICAFVTETDAQYYGYYGYPSYGYGGYGYGSYYGYPSYYGGYGYYGKREAGFGPSQQNNQ</sequence>
<dbReference type="Proteomes" id="UP000483820">
    <property type="component" value="Chromosome V"/>
</dbReference>
<accession>A0A6A5GBE7</accession>
<organism evidence="2 3">
    <name type="scientific">Caenorhabditis remanei</name>
    <name type="common">Caenorhabditis vulgaris</name>
    <dbReference type="NCBI Taxonomy" id="31234"/>
    <lineage>
        <taxon>Eukaryota</taxon>
        <taxon>Metazoa</taxon>
        <taxon>Ecdysozoa</taxon>
        <taxon>Nematoda</taxon>
        <taxon>Chromadorea</taxon>
        <taxon>Rhabditida</taxon>
        <taxon>Rhabditina</taxon>
        <taxon>Rhabditomorpha</taxon>
        <taxon>Rhabditoidea</taxon>
        <taxon>Rhabditidae</taxon>
        <taxon>Peloderinae</taxon>
        <taxon>Caenorhabditis</taxon>
    </lineage>
</organism>
<protein>
    <submittedName>
        <fullName evidence="2">Uncharacterized protein</fullName>
    </submittedName>
</protein>
<feature type="transmembrane region" description="Helical" evidence="1">
    <location>
        <begin position="26"/>
        <end position="44"/>
    </location>
</feature>
<dbReference type="RefSeq" id="XP_003114450.2">
    <property type="nucleotide sequence ID" value="XM_003114402.2"/>
</dbReference>
<evidence type="ECO:0000256" key="1">
    <source>
        <dbReference type="SAM" id="Phobius"/>
    </source>
</evidence>
<comment type="caution">
    <text evidence="2">The sequence shown here is derived from an EMBL/GenBank/DDBJ whole genome shotgun (WGS) entry which is preliminary data.</text>
</comment>